<reference evidence="2" key="1">
    <citation type="submission" date="2015-09" db="EMBL/GenBank/DDBJ databases">
        <authorList>
            <person name="Rodrigo-Torres Lidia"/>
            <person name="Arahal R.David."/>
        </authorList>
    </citation>
    <scope>NUCLEOTIDE SEQUENCE [LARGE SCALE GENOMIC DNA]</scope>
    <source>
        <strain evidence="2">CECT 5114</strain>
    </source>
</reference>
<evidence type="ECO:0000313" key="1">
    <source>
        <dbReference type="EMBL" id="CUK24303.1"/>
    </source>
</evidence>
<keyword evidence="2" id="KW-1185">Reference proteome</keyword>
<name>A0A0P1IL23_9RHOB</name>
<protein>
    <submittedName>
        <fullName evidence="1">Uncharacterized protein</fullName>
    </submittedName>
</protein>
<dbReference type="RefSeq" id="WP_058313331.1">
    <property type="nucleotide sequence ID" value="NZ_CYTO01000008.1"/>
</dbReference>
<evidence type="ECO:0000313" key="2">
    <source>
        <dbReference type="Proteomes" id="UP000051184"/>
    </source>
</evidence>
<dbReference type="EMBL" id="CYUE01000002">
    <property type="protein sequence ID" value="CUK24303.1"/>
    <property type="molecule type" value="Genomic_DNA"/>
</dbReference>
<accession>A0A0P1IL23</accession>
<organism evidence="1 2">
    <name type="scientific">Cognatishimia activa</name>
    <dbReference type="NCBI Taxonomy" id="1715691"/>
    <lineage>
        <taxon>Bacteria</taxon>
        <taxon>Pseudomonadati</taxon>
        <taxon>Pseudomonadota</taxon>
        <taxon>Alphaproteobacteria</taxon>
        <taxon>Rhodobacterales</taxon>
        <taxon>Paracoccaceae</taxon>
        <taxon>Cognatishimia</taxon>
    </lineage>
</organism>
<dbReference type="STRING" id="1715691.TA5113_00710"/>
<dbReference type="AlphaFoldDB" id="A0A0P1IL23"/>
<dbReference type="Proteomes" id="UP000051184">
    <property type="component" value="Unassembled WGS sequence"/>
</dbReference>
<gene>
    <name evidence="1" type="ORF">TA5114_00085</name>
</gene>
<sequence>MKVIHLELLDRRKFGDNKCVGTFCLHGEHGERIQVQSTVRLDHVLSHQSVNGILAKEAIRQLRRMPEHRGKSLEVSKHAMPRLREQRVIRLAG</sequence>
<proteinExistence type="predicted"/>